<dbReference type="SUPFAM" id="SSF46894">
    <property type="entry name" value="C-terminal effector domain of the bipartite response regulators"/>
    <property type="match status" value="1"/>
</dbReference>
<dbReference type="SMART" id="SM00421">
    <property type="entry name" value="HTH_LUXR"/>
    <property type="match status" value="1"/>
</dbReference>
<dbReference type="Pfam" id="PF00072">
    <property type="entry name" value="Response_reg"/>
    <property type="match status" value="1"/>
</dbReference>
<keyword evidence="9" id="KW-1185">Reference proteome</keyword>
<name>A0ABQ7FI18_9ACTN</name>
<proteinExistence type="predicted"/>
<feature type="domain" description="HTH luxR-type" evidence="6">
    <location>
        <begin position="149"/>
        <end position="208"/>
    </location>
</feature>
<keyword evidence="4" id="KW-0804">Transcription</keyword>
<dbReference type="SMART" id="SM00448">
    <property type="entry name" value="REC"/>
    <property type="match status" value="1"/>
</dbReference>
<keyword evidence="1 5" id="KW-0597">Phosphoprotein</keyword>
<dbReference type="PROSITE" id="PS50043">
    <property type="entry name" value="HTH_LUXR_2"/>
    <property type="match status" value="1"/>
</dbReference>
<evidence type="ECO:0000256" key="1">
    <source>
        <dbReference type="ARBA" id="ARBA00022553"/>
    </source>
</evidence>
<accession>A0ABQ7FI18</accession>
<keyword evidence="3" id="KW-0238">DNA-binding</keyword>
<dbReference type="Proteomes" id="UP000621266">
    <property type="component" value="Unassembled WGS sequence"/>
</dbReference>
<dbReference type="CDD" id="cd06170">
    <property type="entry name" value="LuxR_C_like"/>
    <property type="match status" value="1"/>
</dbReference>
<evidence type="ECO:0000313" key="8">
    <source>
        <dbReference type="EMBL" id="KAF4408257.1"/>
    </source>
</evidence>
<evidence type="ECO:0000256" key="3">
    <source>
        <dbReference type="ARBA" id="ARBA00023125"/>
    </source>
</evidence>
<dbReference type="InterPro" id="IPR016032">
    <property type="entry name" value="Sig_transdc_resp-reg_C-effctor"/>
</dbReference>
<organism evidence="8 9">
    <name type="scientific">Streptomyces lycii</name>
    <dbReference type="NCBI Taxonomy" id="2654337"/>
    <lineage>
        <taxon>Bacteria</taxon>
        <taxon>Bacillati</taxon>
        <taxon>Actinomycetota</taxon>
        <taxon>Actinomycetes</taxon>
        <taxon>Kitasatosporales</taxon>
        <taxon>Streptomycetaceae</taxon>
        <taxon>Streptomyces</taxon>
    </lineage>
</organism>
<evidence type="ECO:0000259" key="7">
    <source>
        <dbReference type="PROSITE" id="PS50110"/>
    </source>
</evidence>
<gene>
    <name evidence="8" type="ORF">GCU69_14955</name>
</gene>
<dbReference type="RefSeq" id="WP_156206305.1">
    <property type="nucleotide sequence ID" value="NZ_WHPN01000281.1"/>
</dbReference>
<comment type="caution">
    <text evidence="8">The sequence shown here is derived from an EMBL/GenBank/DDBJ whole genome shotgun (WGS) entry which is preliminary data.</text>
</comment>
<sequence>MRKDGRMPHISVFLVDDHEAVRQGVHGLLSGEPDIEIVGACGTAAEALARIPAAHPDVAVLDVRPAGGGSVEVCREIRALDEEVGCLMLTSFAPEEALSDALLAGAAGCVRKAVHSRELVEAVRDVAAGRTLLDPEAAGRALERLRNGGPTRTARLTGRERTVLELIGEGLSNRAIADRTGLGEDVVHEVVSGLLAKLSAERRVRSPA</sequence>
<dbReference type="InterPro" id="IPR039420">
    <property type="entry name" value="WalR-like"/>
</dbReference>
<dbReference type="InterPro" id="IPR058245">
    <property type="entry name" value="NreC/VraR/RcsB-like_REC"/>
</dbReference>
<dbReference type="InterPro" id="IPR000792">
    <property type="entry name" value="Tscrpt_reg_LuxR_C"/>
</dbReference>
<dbReference type="PANTHER" id="PTHR43214">
    <property type="entry name" value="TWO-COMPONENT RESPONSE REGULATOR"/>
    <property type="match status" value="1"/>
</dbReference>
<dbReference type="SUPFAM" id="SSF52172">
    <property type="entry name" value="CheY-like"/>
    <property type="match status" value="1"/>
</dbReference>
<dbReference type="Pfam" id="PF00196">
    <property type="entry name" value="GerE"/>
    <property type="match status" value="1"/>
</dbReference>
<evidence type="ECO:0000256" key="5">
    <source>
        <dbReference type="PROSITE-ProRule" id="PRU00169"/>
    </source>
</evidence>
<dbReference type="CDD" id="cd17535">
    <property type="entry name" value="REC_NarL-like"/>
    <property type="match status" value="1"/>
</dbReference>
<reference evidence="8 9" key="1">
    <citation type="submission" date="2019-10" db="EMBL/GenBank/DDBJ databases">
        <title>Streptomyces tenebrisbrunneis sp.nov., an endogenous actinomycete isolated from of Lycium ruthenicum.</title>
        <authorList>
            <person name="Ma L."/>
        </authorList>
    </citation>
    <scope>NUCLEOTIDE SEQUENCE [LARGE SCALE GENOMIC DNA]</scope>
    <source>
        <strain evidence="8 9">TRM 66187</strain>
    </source>
</reference>
<keyword evidence="2" id="KW-0805">Transcription regulation</keyword>
<dbReference type="PROSITE" id="PS50110">
    <property type="entry name" value="RESPONSE_REGULATORY"/>
    <property type="match status" value="1"/>
</dbReference>
<protein>
    <submittedName>
        <fullName evidence="8">Response regulator transcription factor</fullName>
    </submittedName>
</protein>
<dbReference type="PANTHER" id="PTHR43214:SF24">
    <property type="entry name" value="TRANSCRIPTIONAL REGULATORY PROTEIN NARL-RELATED"/>
    <property type="match status" value="1"/>
</dbReference>
<dbReference type="EMBL" id="WHPN01000281">
    <property type="protein sequence ID" value="KAF4408257.1"/>
    <property type="molecule type" value="Genomic_DNA"/>
</dbReference>
<dbReference type="InterPro" id="IPR011006">
    <property type="entry name" value="CheY-like_superfamily"/>
</dbReference>
<evidence type="ECO:0000256" key="2">
    <source>
        <dbReference type="ARBA" id="ARBA00023015"/>
    </source>
</evidence>
<evidence type="ECO:0000313" key="9">
    <source>
        <dbReference type="Proteomes" id="UP000621266"/>
    </source>
</evidence>
<feature type="modified residue" description="4-aspartylphosphate" evidence="5">
    <location>
        <position position="62"/>
    </location>
</feature>
<dbReference type="InterPro" id="IPR001789">
    <property type="entry name" value="Sig_transdc_resp-reg_receiver"/>
</dbReference>
<evidence type="ECO:0000259" key="6">
    <source>
        <dbReference type="PROSITE" id="PS50043"/>
    </source>
</evidence>
<feature type="domain" description="Response regulatory" evidence="7">
    <location>
        <begin position="11"/>
        <end position="127"/>
    </location>
</feature>
<dbReference type="PRINTS" id="PR00038">
    <property type="entry name" value="HTHLUXR"/>
</dbReference>
<evidence type="ECO:0000256" key="4">
    <source>
        <dbReference type="ARBA" id="ARBA00023163"/>
    </source>
</evidence>
<dbReference type="Gene3D" id="3.40.50.2300">
    <property type="match status" value="1"/>
</dbReference>